<dbReference type="GO" id="GO:0007131">
    <property type="term" value="P:reciprocal meiotic recombination"/>
    <property type="evidence" value="ECO:0007669"/>
    <property type="project" value="InterPro"/>
</dbReference>
<keyword evidence="3 5" id="KW-0175">Coiled coil</keyword>
<dbReference type="GO" id="GO:0005634">
    <property type="term" value="C:nucleus"/>
    <property type="evidence" value="ECO:0007669"/>
    <property type="project" value="UniProtKB-SubCell"/>
</dbReference>
<feature type="coiled-coil region" evidence="5">
    <location>
        <begin position="143"/>
        <end position="197"/>
    </location>
</feature>
<dbReference type="InterPro" id="IPR040453">
    <property type="entry name" value="Mnd1_HTH"/>
</dbReference>
<dbReference type="Proteomes" id="UP000521872">
    <property type="component" value="Unassembled WGS sequence"/>
</dbReference>
<evidence type="ECO:0008006" key="11">
    <source>
        <dbReference type="Google" id="ProtNLM"/>
    </source>
</evidence>
<proteinExistence type="inferred from homology"/>
<evidence type="ECO:0000259" key="8">
    <source>
        <dbReference type="Pfam" id="PF18517"/>
    </source>
</evidence>
<feature type="region of interest" description="Disordered" evidence="6">
    <location>
        <begin position="1"/>
        <end position="20"/>
    </location>
</feature>
<dbReference type="PIRSF" id="PIRSF026991">
    <property type="entry name" value="Mnd1"/>
    <property type="match status" value="1"/>
</dbReference>
<dbReference type="AlphaFoldDB" id="A0A8H4VV37"/>
<evidence type="ECO:0000256" key="1">
    <source>
        <dbReference type="ARBA" id="ARBA00004123"/>
    </source>
</evidence>
<feature type="compositionally biased region" description="Polar residues" evidence="6">
    <location>
        <begin position="1"/>
        <end position="16"/>
    </location>
</feature>
<dbReference type="Pfam" id="PF18517">
    <property type="entry name" value="LZ3wCH"/>
    <property type="match status" value="1"/>
</dbReference>
<protein>
    <recommendedName>
        <fullName evidence="11">Meiotic nuclear division protein 1</fullName>
    </recommendedName>
</protein>
<feature type="domain" description="Leucine zipper with capping helix" evidence="8">
    <location>
        <begin position="201"/>
        <end position="252"/>
    </location>
</feature>
<keyword evidence="4" id="KW-0539">Nucleus</keyword>
<feature type="domain" description="Mnd1 HTH" evidence="7">
    <location>
        <begin position="93"/>
        <end position="125"/>
    </location>
</feature>
<comment type="subcellular location">
    <subcellularLocation>
        <location evidence="1">Nucleus</location>
    </subcellularLocation>
</comment>
<evidence type="ECO:0000313" key="10">
    <source>
        <dbReference type="Proteomes" id="UP000521872"/>
    </source>
</evidence>
<sequence length="255" mass="28924">MVRTSTLSTPAPSNRIQAPRGLSAEEKRVKLLEIFHETKDFYQVSLLYSQRFDLNITFNQLKELEKLGPKLKGIGEYCPIMGAYTHLIPRTKVSQSVKDVLQSLVDDGLVQADKIGSSNFFWSFPSQHGVLVQARLDAVTDIRRTHQNQIEETKAAIEFAKSERNESDARTKALKKLNDVKKELSILEAELNAYGDSNPARVEEVKRAAFLAKEATHRWTDNYSILLGYFTKQTGVGVEDVRQYLGIPEDYEDLE</sequence>
<comment type="caution">
    <text evidence="9">The sequence shown here is derived from an EMBL/GenBank/DDBJ whole genome shotgun (WGS) entry which is preliminary data.</text>
</comment>
<evidence type="ECO:0000256" key="5">
    <source>
        <dbReference type="SAM" id="Coils"/>
    </source>
</evidence>
<organism evidence="9 10">
    <name type="scientific">Agrocybe pediades</name>
    <dbReference type="NCBI Taxonomy" id="84607"/>
    <lineage>
        <taxon>Eukaryota</taxon>
        <taxon>Fungi</taxon>
        <taxon>Dikarya</taxon>
        <taxon>Basidiomycota</taxon>
        <taxon>Agaricomycotina</taxon>
        <taxon>Agaricomycetes</taxon>
        <taxon>Agaricomycetidae</taxon>
        <taxon>Agaricales</taxon>
        <taxon>Agaricineae</taxon>
        <taxon>Strophariaceae</taxon>
        <taxon>Agrocybe</taxon>
    </lineage>
</organism>
<reference evidence="9 10" key="1">
    <citation type="submission" date="2019-12" db="EMBL/GenBank/DDBJ databases">
        <authorList>
            <person name="Floudas D."/>
            <person name="Bentzer J."/>
            <person name="Ahren D."/>
            <person name="Johansson T."/>
            <person name="Persson P."/>
            <person name="Tunlid A."/>
        </authorList>
    </citation>
    <scope>NUCLEOTIDE SEQUENCE [LARGE SCALE GENOMIC DNA]</scope>
    <source>
        <strain evidence="9 10">CBS 102.39</strain>
    </source>
</reference>
<accession>A0A8H4VV37</accession>
<evidence type="ECO:0000256" key="6">
    <source>
        <dbReference type="SAM" id="MobiDB-lite"/>
    </source>
</evidence>
<evidence type="ECO:0000256" key="3">
    <source>
        <dbReference type="ARBA" id="ARBA00023054"/>
    </source>
</evidence>
<name>A0A8H4VV37_9AGAR</name>
<gene>
    <name evidence="9" type="ORF">D9613_000676</name>
</gene>
<evidence type="ECO:0000256" key="4">
    <source>
        <dbReference type="ARBA" id="ARBA00023242"/>
    </source>
</evidence>
<evidence type="ECO:0000313" key="9">
    <source>
        <dbReference type="EMBL" id="KAF4621435.1"/>
    </source>
</evidence>
<evidence type="ECO:0000259" key="7">
    <source>
        <dbReference type="Pfam" id="PF03962"/>
    </source>
</evidence>
<dbReference type="Pfam" id="PF03962">
    <property type="entry name" value="Mnd1"/>
    <property type="match status" value="1"/>
</dbReference>
<dbReference type="InterPro" id="IPR040661">
    <property type="entry name" value="LZ3wCH"/>
</dbReference>
<keyword evidence="10" id="KW-1185">Reference proteome</keyword>
<comment type="similarity">
    <text evidence="2">Belongs to the MND1 family.</text>
</comment>
<dbReference type="EMBL" id="JAACJL010000015">
    <property type="protein sequence ID" value="KAF4621435.1"/>
    <property type="molecule type" value="Genomic_DNA"/>
</dbReference>
<evidence type="ECO:0000256" key="2">
    <source>
        <dbReference type="ARBA" id="ARBA00005981"/>
    </source>
</evidence>
<dbReference type="InterPro" id="IPR005647">
    <property type="entry name" value="Mnd1"/>
</dbReference>
<dbReference type="GO" id="GO:0003690">
    <property type="term" value="F:double-stranded DNA binding"/>
    <property type="evidence" value="ECO:0007669"/>
    <property type="project" value="InterPro"/>
</dbReference>